<dbReference type="PANTHER" id="PTHR39398:SF1">
    <property type="entry name" value="CSN8_PSMD8_EIF3K DOMAIN-CONTAINING PROTEIN"/>
    <property type="match status" value="1"/>
</dbReference>
<dbReference type="AlphaFoldDB" id="A0A8S0XQE6"/>
<dbReference type="OrthoDB" id="2100128at2759"/>
<name>A0A8S0XQE6_CYCAE</name>
<sequence>MHLMASVSRSSGLEKDGDDLKNHAIQEEYRKFIQEKLDEVMSARCRIHSESESGKKLRVDTQENVLILFRRLREGVASSSRNDAFAMEAYETSLYLSILFESPKQTTSIIPHLFATDPPPIPKPAIYTILCSLLHFLVVSYPSQSRYHEHLDSIPRSLLSRKSELFLWLSSLTKSLRTRNYSKFAALAQKRTIVQFIDSFLELHETKMEGAHKADDKLGLEAVLFFTDVLRQKAAETSWTILRSAYRELWFDYESTKTWLPRSLCLDSIQDDRRSVRIDDWMGSRVSMGHVRPKDGVEGRWIVCKAR</sequence>
<organism evidence="1 2">
    <name type="scientific">Cyclocybe aegerita</name>
    <name type="common">Black poplar mushroom</name>
    <name type="synonym">Agrocybe aegerita</name>
    <dbReference type="NCBI Taxonomy" id="1973307"/>
    <lineage>
        <taxon>Eukaryota</taxon>
        <taxon>Fungi</taxon>
        <taxon>Dikarya</taxon>
        <taxon>Basidiomycota</taxon>
        <taxon>Agaricomycotina</taxon>
        <taxon>Agaricomycetes</taxon>
        <taxon>Agaricomycetidae</taxon>
        <taxon>Agaricales</taxon>
        <taxon>Agaricineae</taxon>
        <taxon>Bolbitiaceae</taxon>
        <taxon>Cyclocybe</taxon>
    </lineage>
</organism>
<keyword evidence="2" id="KW-1185">Reference proteome</keyword>
<accession>A0A8S0XQE6</accession>
<reference evidence="1 2" key="1">
    <citation type="submission" date="2020-01" db="EMBL/GenBank/DDBJ databases">
        <authorList>
            <person name="Gupta K D."/>
        </authorList>
    </citation>
    <scope>NUCLEOTIDE SEQUENCE [LARGE SCALE GENOMIC DNA]</scope>
</reference>
<evidence type="ECO:0000313" key="1">
    <source>
        <dbReference type="EMBL" id="CAA7262917.1"/>
    </source>
</evidence>
<proteinExistence type="predicted"/>
<dbReference type="Proteomes" id="UP000467700">
    <property type="component" value="Unassembled WGS sequence"/>
</dbReference>
<gene>
    <name evidence="1" type="ORF">AAE3_LOCUS5012</name>
</gene>
<dbReference type="EMBL" id="CACVBS010000037">
    <property type="protein sequence ID" value="CAA7262917.1"/>
    <property type="molecule type" value="Genomic_DNA"/>
</dbReference>
<comment type="caution">
    <text evidence="1">The sequence shown here is derived from an EMBL/GenBank/DDBJ whole genome shotgun (WGS) entry which is preliminary data.</text>
</comment>
<dbReference type="PANTHER" id="PTHR39398">
    <property type="entry name" value="YALI0F14311P"/>
    <property type="match status" value="1"/>
</dbReference>
<evidence type="ECO:0000313" key="2">
    <source>
        <dbReference type="Proteomes" id="UP000467700"/>
    </source>
</evidence>
<protein>
    <submittedName>
        <fullName evidence="1">Uncharacterized protein</fullName>
    </submittedName>
</protein>